<feature type="compositionally biased region" description="Polar residues" evidence="1">
    <location>
        <begin position="89"/>
        <end position="101"/>
    </location>
</feature>
<dbReference type="Gene3D" id="1.10.30.50">
    <property type="match status" value="1"/>
</dbReference>
<evidence type="ECO:0000313" key="3">
    <source>
        <dbReference type="EMBL" id="NIH52535.1"/>
    </source>
</evidence>
<name>A0A7X5QZ60_9MICO</name>
<organism evidence="3 4">
    <name type="scientific">Lysinibacter cavernae</name>
    <dbReference type="NCBI Taxonomy" id="1640652"/>
    <lineage>
        <taxon>Bacteria</taxon>
        <taxon>Bacillati</taxon>
        <taxon>Actinomycetota</taxon>
        <taxon>Actinomycetes</taxon>
        <taxon>Micrococcales</taxon>
        <taxon>Microbacteriaceae</taxon>
        <taxon>Lysinibacter</taxon>
    </lineage>
</organism>
<dbReference type="AlphaFoldDB" id="A0A7X5QZ60"/>
<gene>
    <name evidence="3" type="ORF">FHX76_000403</name>
</gene>
<feature type="compositionally biased region" description="Polar residues" evidence="1">
    <location>
        <begin position="63"/>
        <end position="80"/>
    </location>
</feature>
<reference evidence="3 4" key="1">
    <citation type="submission" date="2020-02" db="EMBL/GenBank/DDBJ databases">
        <title>Sequencing the genomes of 1000 actinobacteria strains.</title>
        <authorList>
            <person name="Klenk H.-P."/>
        </authorList>
    </citation>
    <scope>NUCLEOTIDE SEQUENCE [LARGE SCALE GENOMIC DNA]</scope>
    <source>
        <strain evidence="3 4">DSM 27960</strain>
    </source>
</reference>
<dbReference type="GO" id="GO:0003676">
    <property type="term" value="F:nucleic acid binding"/>
    <property type="evidence" value="ECO:0007669"/>
    <property type="project" value="InterPro"/>
</dbReference>
<evidence type="ECO:0000313" key="4">
    <source>
        <dbReference type="Proteomes" id="UP000541033"/>
    </source>
</evidence>
<sequence length="101" mass="11853">MARTNGQLYKRLRREFKDEHQPLNTPCWICGQPTIEWDTHGQDNSFELDHYHSVSEHPELETDPSNFRVSHRTCNNQRSNKAPRLGLGTLSQTYYPQQPNT</sequence>
<dbReference type="GO" id="GO:0008270">
    <property type="term" value="F:zinc ion binding"/>
    <property type="evidence" value="ECO:0007669"/>
    <property type="project" value="InterPro"/>
</dbReference>
<dbReference type="Pfam" id="PF01844">
    <property type="entry name" value="HNH"/>
    <property type="match status" value="1"/>
</dbReference>
<keyword evidence="3" id="KW-0378">Hydrolase</keyword>
<dbReference type="EMBL" id="JAAMOX010000001">
    <property type="protein sequence ID" value="NIH52535.1"/>
    <property type="molecule type" value="Genomic_DNA"/>
</dbReference>
<accession>A0A7X5QZ60</accession>
<protein>
    <submittedName>
        <fullName evidence="3">5-methylcytosine-specific restriction endonuclease McrA</fullName>
    </submittedName>
</protein>
<keyword evidence="3" id="KW-0255">Endonuclease</keyword>
<evidence type="ECO:0000259" key="2">
    <source>
        <dbReference type="Pfam" id="PF01844"/>
    </source>
</evidence>
<dbReference type="GO" id="GO:0004519">
    <property type="term" value="F:endonuclease activity"/>
    <property type="evidence" value="ECO:0007669"/>
    <property type="project" value="UniProtKB-KW"/>
</dbReference>
<keyword evidence="4" id="KW-1185">Reference proteome</keyword>
<keyword evidence="3" id="KW-0540">Nuclease</keyword>
<dbReference type="RefSeq" id="WP_167147224.1">
    <property type="nucleotide sequence ID" value="NZ_JAAMOX010000001.1"/>
</dbReference>
<feature type="domain" description="HNH" evidence="2">
    <location>
        <begin position="27"/>
        <end position="81"/>
    </location>
</feature>
<feature type="region of interest" description="Disordered" evidence="1">
    <location>
        <begin position="48"/>
        <end position="101"/>
    </location>
</feature>
<proteinExistence type="predicted"/>
<feature type="compositionally biased region" description="Basic and acidic residues" evidence="1">
    <location>
        <begin position="48"/>
        <end position="60"/>
    </location>
</feature>
<dbReference type="InterPro" id="IPR002711">
    <property type="entry name" value="HNH"/>
</dbReference>
<comment type="caution">
    <text evidence="3">The sequence shown here is derived from an EMBL/GenBank/DDBJ whole genome shotgun (WGS) entry which is preliminary data.</text>
</comment>
<evidence type="ECO:0000256" key="1">
    <source>
        <dbReference type="SAM" id="MobiDB-lite"/>
    </source>
</evidence>
<dbReference type="Proteomes" id="UP000541033">
    <property type="component" value="Unassembled WGS sequence"/>
</dbReference>